<dbReference type="OrthoDB" id="7158585at2"/>
<keyword evidence="2 5" id="KW-0812">Transmembrane</keyword>
<feature type="transmembrane region" description="Helical" evidence="5">
    <location>
        <begin position="33"/>
        <end position="51"/>
    </location>
</feature>
<feature type="transmembrane region" description="Helical" evidence="5">
    <location>
        <begin position="210"/>
        <end position="226"/>
    </location>
</feature>
<dbReference type="InterPro" id="IPR037185">
    <property type="entry name" value="EmrE-like"/>
</dbReference>
<dbReference type="PANTHER" id="PTHR32322:SF9">
    <property type="entry name" value="AMINO-ACID METABOLITE EFFLUX PUMP-RELATED"/>
    <property type="match status" value="1"/>
</dbReference>
<dbReference type="Gene3D" id="1.10.3730.20">
    <property type="match status" value="1"/>
</dbReference>
<evidence type="ECO:0000313" key="8">
    <source>
        <dbReference type="Proteomes" id="UP000094936"/>
    </source>
</evidence>
<dbReference type="Proteomes" id="UP000094936">
    <property type="component" value="Unassembled WGS sequence"/>
</dbReference>
<protein>
    <recommendedName>
        <fullName evidence="6">EamA domain-containing protein</fullName>
    </recommendedName>
</protein>
<dbReference type="Pfam" id="PF00892">
    <property type="entry name" value="EamA"/>
    <property type="match status" value="2"/>
</dbReference>
<feature type="transmembrane region" description="Helical" evidence="5">
    <location>
        <begin position="140"/>
        <end position="160"/>
    </location>
</feature>
<evidence type="ECO:0000259" key="6">
    <source>
        <dbReference type="Pfam" id="PF00892"/>
    </source>
</evidence>
<dbReference type="InterPro" id="IPR050638">
    <property type="entry name" value="AA-Vitamin_Transporters"/>
</dbReference>
<feature type="transmembrane region" description="Helical" evidence="5">
    <location>
        <begin position="58"/>
        <end position="76"/>
    </location>
</feature>
<keyword evidence="3 5" id="KW-1133">Transmembrane helix</keyword>
<comment type="subcellular location">
    <subcellularLocation>
        <location evidence="1">Membrane</location>
        <topology evidence="1">Multi-pass membrane protein</topology>
    </subcellularLocation>
</comment>
<feature type="domain" description="EamA" evidence="6">
    <location>
        <begin position="141"/>
        <end position="280"/>
    </location>
</feature>
<feature type="transmembrane region" description="Helical" evidence="5">
    <location>
        <begin position="7"/>
        <end position="27"/>
    </location>
</feature>
<feature type="transmembrane region" description="Helical" evidence="5">
    <location>
        <begin position="238"/>
        <end position="257"/>
    </location>
</feature>
<dbReference type="EMBL" id="LYBM01000038">
    <property type="protein sequence ID" value="ODA31297.1"/>
    <property type="molecule type" value="Genomic_DNA"/>
</dbReference>
<dbReference type="AlphaFoldDB" id="A0A1C3EDH0"/>
<dbReference type="GO" id="GO:0016020">
    <property type="term" value="C:membrane"/>
    <property type="evidence" value="ECO:0007669"/>
    <property type="project" value="UniProtKB-SubCell"/>
</dbReference>
<feature type="transmembrane region" description="Helical" evidence="5">
    <location>
        <begin position="169"/>
        <end position="190"/>
    </location>
</feature>
<keyword evidence="4 5" id="KW-0472">Membrane</keyword>
<keyword evidence="8" id="KW-1185">Reference proteome</keyword>
<feature type="transmembrane region" description="Helical" evidence="5">
    <location>
        <begin position="263"/>
        <end position="284"/>
    </location>
</feature>
<proteinExistence type="predicted"/>
<evidence type="ECO:0000256" key="3">
    <source>
        <dbReference type="ARBA" id="ARBA00022989"/>
    </source>
</evidence>
<dbReference type="RefSeq" id="WP_068904667.1">
    <property type="nucleotide sequence ID" value="NZ_JBHUIF010000012.1"/>
</dbReference>
<name>A0A1C3EDH0_9GAMM</name>
<gene>
    <name evidence="7" type="ORF">A8L45_17550</name>
</gene>
<evidence type="ECO:0000256" key="4">
    <source>
        <dbReference type="ARBA" id="ARBA00023136"/>
    </source>
</evidence>
<evidence type="ECO:0000256" key="2">
    <source>
        <dbReference type="ARBA" id="ARBA00022692"/>
    </source>
</evidence>
<evidence type="ECO:0000256" key="1">
    <source>
        <dbReference type="ARBA" id="ARBA00004141"/>
    </source>
</evidence>
<sequence length="300" mass="32731">MSTRDLALATLVMLIWGFNFSMIKMGVSAVDPLLATAARFTAAVIPMIFFIRKPDVAWRYLVAYGVVFGVGVWGMASWSITAGLSSGMSSVLMQTNVLFSILVGVFFFNERLSKRKLFGVSFAIAGLIVSVIYTNGNVTLFGLILVTLSAISWALVGVIVKSAKVKQAFAFNVWGMAFAPIPLVLLTLFINGDAVIIESFHAWDVDTSMAILFQAYPTTLFGYWVFNNLLIRYPLSTVAPLTLLVPIFALLSGYLMYGETLTNPQIIACGLFLCGILMIVIGPVKKQNTSAKHQHANSTR</sequence>
<reference evidence="7 8" key="1">
    <citation type="submission" date="2016-05" db="EMBL/GenBank/DDBJ databases">
        <title>Genomic Taxonomy of the Vibrionaceae.</title>
        <authorList>
            <person name="Gomez-Gil B."/>
            <person name="Enciso-Ibarra J."/>
        </authorList>
    </citation>
    <scope>NUCLEOTIDE SEQUENCE [LARGE SCALE GENOMIC DNA]</scope>
    <source>
        <strain evidence="7 8">CAIM 1920</strain>
    </source>
</reference>
<dbReference type="SUPFAM" id="SSF103481">
    <property type="entry name" value="Multidrug resistance efflux transporter EmrE"/>
    <property type="match status" value="2"/>
</dbReference>
<evidence type="ECO:0000256" key="5">
    <source>
        <dbReference type="SAM" id="Phobius"/>
    </source>
</evidence>
<evidence type="ECO:0000313" key="7">
    <source>
        <dbReference type="EMBL" id="ODA31297.1"/>
    </source>
</evidence>
<feature type="domain" description="EamA" evidence="6">
    <location>
        <begin position="7"/>
        <end position="131"/>
    </location>
</feature>
<organism evidence="7 8">
    <name type="scientific">Veronia pacifica</name>
    <dbReference type="NCBI Taxonomy" id="1080227"/>
    <lineage>
        <taxon>Bacteria</taxon>
        <taxon>Pseudomonadati</taxon>
        <taxon>Pseudomonadota</taxon>
        <taxon>Gammaproteobacteria</taxon>
        <taxon>Vibrionales</taxon>
        <taxon>Vibrionaceae</taxon>
        <taxon>Veronia</taxon>
    </lineage>
</organism>
<feature type="transmembrane region" description="Helical" evidence="5">
    <location>
        <begin position="117"/>
        <end position="134"/>
    </location>
</feature>
<comment type="caution">
    <text evidence="7">The sequence shown here is derived from an EMBL/GenBank/DDBJ whole genome shotgun (WGS) entry which is preliminary data.</text>
</comment>
<dbReference type="InterPro" id="IPR000620">
    <property type="entry name" value="EamA_dom"/>
</dbReference>
<dbReference type="PANTHER" id="PTHR32322">
    <property type="entry name" value="INNER MEMBRANE TRANSPORTER"/>
    <property type="match status" value="1"/>
</dbReference>
<feature type="transmembrane region" description="Helical" evidence="5">
    <location>
        <begin position="88"/>
        <end position="108"/>
    </location>
</feature>
<accession>A0A1C3EDH0</accession>